<keyword evidence="6" id="KW-0805">Transcription regulation</keyword>
<comment type="similarity">
    <text evidence="2">Belongs to the Fur family.</text>
</comment>
<comment type="cofactor">
    <cofactor evidence="9">
        <name>Zn(2+)</name>
        <dbReference type="ChEBI" id="CHEBI:29105"/>
    </cofactor>
    <text evidence="9">Binds 1 zinc ion per subunit.</text>
</comment>
<dbReference type="PANTHER" id="PTHR33202">
    <property type="entry name" value="ZINC UPTAKE REGULATION PROTEIN"/>
    <property type="match status" value="1"/>
</dbReference>
<dbReference type="GO" id="GO:1900376">
    <property type="term" value="P:regulation of secondary metabolite biosynthetic process"/>
    <property type="evidence" value="ECO:0007669"/>
    <property type="project" value="TreeGrafter"/>
</dbReference>
<evidence type="ECO:0000313" key="11">
    <source>
        <dbReference type="EMBL" id="SDK16876.1"/>
    </source>
</evidence>
<protein>
    <submittedName>
        <fullName evidence="11">Fur family transcriptional regulator, zinc uptake regulator</fullName>
    </submittedName>
</protein>
<dbReference type="GO" id="GO:0008270">
    <property type="term" value="F:zinc ion binding"/>
    <property type="evidence" value="ECO:0007669"/>
    <property type="project" value="TreeGrafter"/>
</dbReference>
<comment type="cofactor">
    <cofactor evidence="10">
        <name>Mn(2+)</name>
        <dbReference type="ChEBI" id="CHEBI:29035"/>
    </cofactor>
    <cofactor evidence="10">
        <name>Fe(2+)</name>
        <dbReference type="ChEBI" id="CHEBI:29033"/>
    </cofactor>
    <text evidence="10">Binds 1 Mn(2+) or Fe(2+) ion per subunit.</text>
</comment>
<feature type="binding site" evidence="10">
    <location>
        <position position="89"/>
    </location>
    <ligand>
        <name>Fe cation</name>
        <dbReference type="ChEBI" id="CHEBI:24875"/>
    </ligand>
</feature>
<evidence type="ECO:0000313" key="12">
    <source>
        <dbReference type="Proteomes" id="UP000198694"/>
    </source>
</evidence>
<comment type="subcellular location">
    <subcellularLocation>
        <location evidence="1">Cytoplasm</location>
    </subcellularLocation>
</comment>
<feature type="binding site" evidence="9">
    <location>
        <position position="135"/>
    </location>
    <ligand>
        <name>Zn(2+)</name>
        <dbReference type="ChEBI" id="CHEBI:29105"/>
    </ligand>
</feature>
<keyword evidence="9" id="KW-0479">Metal-binding</keyword>
<dbReference type="PANTHER" id="PTHR33202:SF1">
    <property type="entry name" value="FERRIC UPTAKE REGULATION PROTEIN"/>
    <property type="match status" value="1"/>
</dbReference>
<dbReference type="Pfam" id="PF01475">
    <property type="entry name" value="FUR"/>
    <property type="match status" value="1"/>
</dbReference>
<feature type="binding site" evidence="9">
    <location>
        <position position="95"/>
    </location>
    <ligand>
        <name>Zn(2+)</name>
        <dbReference type="ChEBI" id="CHEBI:29105"/>
    </ligand>
</feature>
<feature type="binding site" evidence="9">
    <location>
        <position position="98"/>
    </location>
    <ligand>
        <name>Zn(2+)</name>
        <dbReference type="ChEBI" id="CHEBI:29105"/>
    </ligand>
</feature>
<evidence type="ECO:0000256" key="9">
    <source>
        <dbReference type="PIRSR" id="PIRSR602481-1"/>
    </source>
</evidence>
<feature type="binding site" evidence="10">
    <location>
        <position position="124"/>
    </location>
    <ligand>
        <name>Fe cation</name>
        <dbReference type="ChEBI" id="CHEBI:24875"/>
    </ligand>
</feature>
<evidence type="ECO:0000256" key="1">
    <source>
        <dbReference type="ARBA" id="ARBA00004496"/>
    </source>
</evidence>
<accession>A0A1G8ZP45</accession>
<gene>
    <name evidence="11" type="ORF">SAMN05216243_2139</name>
</gene>
<evidence type="ECO:0000256" key="3">
    <source>
        <dbReference type="ARBA" id="ARBA00022490"/>
    </source>
</evidence>
<keyword evidence="7" id="KW-0238">DNA-binding</keyword>
<name>A0A1G8ZP45_9BACI</name>
<keyword evidence="4" id="KW-0678">Repressor</keyword>
<evidence type="ECO:0000256" key="6">
    <source>
        <dbReference type="ARBA" id="ARBA00023015"/>
    </source>
</evidence>
<keyword evidence="10" id="KW-0408">Iron</keyword>
<sequence>MNESQALNLLKRNGFKHTRQREKLLDIFSTHDQYLSVNSIWKEFGKDFPGASYDTVYRNLYTMVELEILETTTLEGEKYFRFHCNIDGHHHHFICMDCGTTRPLRICPIDEVASDLPEYEIANHKFEVYGKCPECR</sequence>
<dbReference type="Proteomes" id="UP000198694">
    <property type="component" value="Unassembled WGS sequence"/>
</dbReference>
<dbReference type="EMBL" id="FNFL01000003">
    <property type="protein sequence ID" value="SDK16876.1"/>
    <property type="molecule type" value="Genomic_DNA"/>
</dbReference>
<keyword evidence="12" id="KW-1185">Reference proteome</keyword>
<proteinExistence type="inferred from homology"/>
<feature type="binding site" evidence="9">
    <location>
        <position position="132"/>
    </location>
    <ligand>
        <name>Zn(2+)</name>
        <dbReference type="ChEBI" id="CHEBI:29105"/>
    </ligand>
</feature>
<dbReference type="GO" id="GO:0000976">
    <property type="term" value="F:transcription cis-regulatory region binding"/>
    <property type="evidence" value="ECO:0007669"/>
    <property type="project" value="TreeGrafter"/>
</dbReference>
<dbReference type="InterPro" id="IPR036390">
    <property type="entry name" value="WH_DNA-bd_sf"/>
</dbReference>
<reference evidence="11 12" key="1">
    <citation type="submission" date="2016-10" db="EMBL/GenBank/DDBJ databases">
        <authorList>
            <person name="de Groot N.N."/>
        </authorList>
    </citation>
    <scope>NUCLEOTIDE SEQUENCE [LARGE SCALE GENOMIC DNA]</scope>
    <source>
        <strain evidence="11 12">CGMCC 1.6502</strain>
    </source>
</reference>
<evidence type="ECO:0000256" key="7">
    <source>
        <dbReference type="ARBA" id="ARBA00023125"/>
    </source>
</evidence>
<keyword evidence="3" id="KW-0963">Cytoplasm</keyword>
<evidence type="ECO:0000256" key="10">
    <source>
        <dbReference type="PIRSR" id="PIRSR602481-2"/>
    </source>
</evidence>
<dbReference type="InterPro" id="IPR043135">
    <property type="entry name" value="Fur_C"/>
</dbReference>
<evidence type="ECO:0000256" key="2">
    <source>
        <dbReference type="ARBA" id="ARBA00007957"/>
    </source>
</evidence>
<organism evidence="11 12">
    <name type="scientific">Sediminibacillus albus</name>
    <dbReference type="NCBI Taxonomy" id="407036"/>
    <lineage>
        <taxon>Bacteria</taxon>
        <taxon>Bacillati</taxon>
        <taxon>Bacillota</taxon>
        <taxon>Bacilli</taxon>
        <taxon>Bacillales</taxon>
        <taxon>Bacillaceae</taxon>
        <taxon>Sediminibacillus</taxon>
    </lineage>
</organism>
<keyword evidence="8" id="KW-0804">Transcription</keyword>
<dbReference type="InterPro" id="IPR036388">
    <property type="entry name" value="WH-like_DNA-bd_sf"/>
</dbReference>
<dbReference type="GO" id="GO:0003700">
    <property type="term" value="F:DNA-binding transcription factor activity"/>
    <property type="evidence" value="ECO:0007669"/>
    <property type="project" value="InterPro"/>
</dbReference>
<dbReference type="RefSeq" id="WP_093213876.1">
    <property type="nucleotide sequence ID" value="NZ_FNFL01000003.1"/>
</dbReference>
<dbReference type="InterPro" id="IPR002481">
    <property type="entry name" value="FUR"/>
</dbReference>
<dbReference type="GO" id="GO:0005737">
    <property type="term" value="C:cytoplasm"/>
    <property type="evidence" value="ECO:0007669"/>
    <property type="project" value="UniProtKB-SubCell"/>
</dbReference>
<dbReference type="STRING" id="407036.SAMN05216243_2139"/>
<dbReference type="Gene3D" id="1.10.10.10">
    <property type="entry name" value="Winged helix-like DNA-binding domain superfamily/Winged helix DNA-binding domain"/>
    <property type="match status" value="1"/>
</dbReference>
<dbReference type="Gene3D" id="3.30.1490.190">
    <property type="match status" value="1"/>
</dbReference>
<evidence type="ECO:0000256" key="8">
    <source>
        <dbReference type="ARBA" id="ARBA00023163"/>
    </source>
</evidence>
<dbReference type="OrthoDB" id="8659436at2"/>
<evidence type="ECO:0000256" key="4">
    <source>
        <dbReference type="ARBA" id="ARBA00022491"/>
    </source>
</evidence>
<dbReference type="AlphaFoldDB" id="A0A1G8ZP45"/>
<dbReference type="CDD" id="cd07153">
    <property type="entry name" value="Fur_like"/>
    <property type="match status" value="1"/>
</dbReference>
<dbReference type="GO" id="GO:0045892">
    <property type="term" value="P:negative regulation of DNA-templated transcription"/>
    <property type="evidence" value="ECO:0007669"/>
    <property type="project" value="TreeGrafter"/>
</dbReference>
<evidence type="ECO:0000256" key="5">
    <source>
        <dbReference type="ARBA" id="ARBA00022833"/>
    </source>
</evidence>
<dbReference type="SUPFAM" id="SSF46785">
    <property type="entry name" value="Winged helix' DNA-binding domain"/>
    <property type="match status" value="1"/>
</dbReference>
<keyword evidence="5 9" id="KW-0862">Zinc</keyword>